<organism evidence="1 2">
    <name type="scientific">Chondrus crispus</name>
    <name type="common">Carrageen Irish moss</name>
    <name type="synonym">Polymorpha crispa</name>
    <dbReference type="NCBI Taxonomy" id="2769"/>
    <lineage>
        <taxon>Eukaryota</taxon>
        <taxon>Rhodophyta</taxon>
        <taxon>Florideophyceae</taxon>
        <taxon>Rhodymeniophycidae</taxon>
        <taxon>Gigartinales</taxon>
        <taxon>Gigartinaceae</taxon>
        <taxon>Chondrus</taxon>
    </lineage>
</organism>
<gene>
    <name evidence="1" type="ORF">CHC_T00007434001</name>
</gene>
<dbReference type="Gramene" id="CDF40798">
    <property type="protein sequence ID" value="CDF40798"/>
    <property type="gene ID" value="CHC_T00007434001"/>
</dbReference>
<dbReference type="KEGG" id="ccp:CHC_T00007434001"/>
<dbReference type="Proteomes" id="UP000012073">
    <property type="component" value="Unassembled WGS sequence"/>
</dbReference>
<dbReference type="EMBL" id="HG002251">
    <property type="protein sequence ID" value="CDF40798.1"/>
    <property type="molecule type" value="Genomic_DNA"/>
</dbReference>
<name>R7QSS6_CHOCR</name>
<evidence type="ECO:0000313" key="2">
    <source>
        <dbReference type="Proteomes" id="UP000012073"/>
    </source>
</evidence>
<dbReference type="RefSeq" id="XP_005711092.1">
    <property type="nucleotide sequence ID" value="XM_005711035.1"/>
</dbReference>
<sequence length="66" mass="7525">MIFIEGSCMCICTQARSWWRKDRSAGMDVELITESTALVRLGGKGSAVHQMRNRLMEYMLLKSQQA</sequence>
<reference evidence="2" key="1">
    <citation type="journal article" date="2013" name="Proc. Natl. Acad. Sci. U.S.A.">
        <title>Genome structure and metabolic features in the red seaweed Chondrus crispus shed light on evolution of the Archaeplastida.</title>
        <authorList>
            <person name="Collen J."/>
            <person name="Porcel B."/>
            <person name="Carre W."/>
            <person name="Ball S.G."/>
            <person name="Chaparro C."/>
            <person name="Tonon T."/>
            <person name="Barbeyron T."/>
            <person name="Michel G."/>
            <person name="Noel B."/>
            <person name="Valentin K."/>
            <person name="Elias M."/>
            <person name="Artiguenave F."/>
            <person name="Arun A."/>
            <person name="Aury J.M."/>
            <person name="Barbosa-Neto J.F."/>
            <person name="Bothwell J.H."/>
            <person name="Bouget F.Y."/>
            <person name="Brillet L."/>
            <person name="Cabello-Hurtado F."/>
            <person name="Capella-Gutierrez S."/>
            <person name="Charrier B."/>
            <person name="Cladiere L."/>
            <person name="Cock J.M."/>
            <person name="Coelho S.M."/>
            <person name="Colleoni C."/>
            <person name="Czjzek M."/>
            <person name="Da Silva C."/>
            <person name="Delage L."/>
            <person name="Denoeud F."/>
            <person name="Deschamps P."/>
            <person name="Dittami S.M."/>
            <person name="Gabaldon T."/>
            <person name="Gachon C.M."/>
            <person name="Groisillier A."/>
            <person name="Herve C."/>
            <person name="Jabbari K."/>
            <person name="Katinka M."/>
            <person name="Kloareg B."/>
            <person name="Kowalczyk N."/>
            <person name="Labadie K."/>
            <person name="Leblanc C."/>
            <person name="Lopez P.J."/>
            <person name="McLachlan D.H."/>
            <person name="Meslet-Cladiere L."/>
            <person name="Moustafa A."/>
            <person name="Nehr Z."/>
            <person name="Nyvall Collen P."/>
            <person name="Panaud O."/>
            <person name="Partensky F."/>
            <person name="Poulain J."/>
            <person name="Rensing S.A."/>
            <person name="Rousvoal S."/>
            <person name="Samson G."/>
            <person name="Symeonidi A."/>
            <person name="Weissenbach J."/>
            <person name="Zambounis A."/>
            <person name="Wincker P."/>
            <person name="Boyen C."/>
        </authorList>
    </citation>
    <scope>NUCLEOTIDE SEQUENCE [LARGE SCALE GENOMIC DNA]</scope>
    <source>
        <strain evidence="2">cv. Stackhouse</strain>
    </source>
</reference>
<evidence type="ECO:0000313" key="1">
    <source>
        <dbReference type="EMBL" id="CDF40798.1"/>
    </source>
</evidence>
<proteinExistence type="predicted"/>
<dbReference type="AlphaFoldDB" id="R7QSS6"/>
<protein>
    <submittedName>
        <fullName evidence="1">Uncharacterized protein</fullName>
    </submittedName>
</protein>
<accession>R7QSS6</accession>
<dbReference type="GeneID" id="17318811"/>
<keyword evidence="2" id="KW-1185">Reference proteome</keyword>